<accession>A0A8J7HQ40</accession>
<protein>
    <submittedName>
        <fullName evidence="2">DUF1634 domain-containing protein</fullName>
    </submittedName>
</protein>
<dbReference type="InterPro" id="IPR012861">
    <property type="entry name" value="DUF1634"/>
</dbReference>
<dbReference type="EMBL" id="JAECZC010000007">
    <property type="protein sequence ID" value="MBH8561633.1"/>
    <property type="molecule type" value="Genomic_DNA"/>
</dbReference>
<dbReference type="RefSeq" id="WP_198123639.1">
    <property type="nucleotide sequence ID" value="NZ_JAECZC010000007.1"/>
</dbReference>
<keyword evidence="1" id="KW-0812">Transmembrane</keyword>
<gene>
    <name evidence="2" type="ORF">I8748_05475</name>
</gene>
<name>A0A8J7HQ40_9NOST</name>
<keyword evidence="1" id="KW-1133">Transmembrane helix</keyword>
<sequence>MNILEFTLGVATAAFSGRRCGIIQLGLLLLIITPVARVAFSLLAFMRQRDSMYILITVIVLVGLLISLAGN</sequence>
<reference evidence="2 3" key="1">
    <citation type="journal article" date="2021" name="Int. J. Syst. Evol. Microbiol.">
        <title>Amazonocrinis nigriterrae gen. nov., sp. nov., Atlanticothrix silvestris gen. nov., sp. nov. and Dendronalium phyllosphericum gen. nov., sp. nov., nostocacean cyanobacteria from Brazilian environments.</title>
        <authorList>
            <person name="Alvarenga D.O."/>
            <person name="Andreote A.P.D."/>
            <person name="Branco L.H.Z."/>
            <person name="Delbaje E."/>
            <person name="Cruz R.B."/>
            <person name="Varani A.M."/>
            <person name="Fiore M.F."/>
        </authorList>
    </citation>
    <scope>NUCLEOTIDE SEQUENCE [LARGE SCALE GENOMIC DNA]</scope>
    <source>
        <strain evidence="2 3">CENA67</strain>
    </source>
</reference>
<dbReference type="Pfam" id="PF07843">
    <property type="entry name" value="DUF1634"/>
    <property type="match status" value="1"/>
</dbReference>
<comment type="caution">
    <text evidence="2">The sequence shown here is derived from an EMBL/GenBank/DDBJ whole genome shotgun (WGS) entry which is preliminary data.</text>
</comment>
<dbReference type="Proteomes" id="UP000632766">
    <property type="component" value="Unassembled WGS sequence"/>
</dbReference>
<evidence type="ECO:0000256" key="1">
    <source>
        <dbReference type="SAM" id="Phobius"/>
    </source>
</evidence>
<keyword evidence="1" id="KW-0472">Membrane</keyword>
<proteinExistence type="predicted"/>
<organism evidence="2 3">
    <name type="scientific">Amazonocrinis nigriterrae CENA67</name>
    <dbReference type="NCBI Taxonomy" id="2794033"/>
    <lineage>
        <taxon>Bacteria</taxon>
        <taxon>Bacillati</taxon>
        <taxon>Cyanobacteriota</taxon>
        <taxon>Cyanophyceae</taxon>
        <taxon>Nostocales</taxon>
        <taxon>Nostocaceae</taxon>
        <taxon>Amazonocrinis</taxon>
        <taxon>Amazonocrinis nigriterrae</taxon>
    </lineage>
</organism>
<feature type="transmembrane region" description="Helical" evidence="1">
    <location>
        <begin position="52"/>
        <end position="70"/>
    </location>
</feature>
<evidence type="ECO:0000313" key="2">
    <source>
        <dbReference type="EMBL" id="MBH8561633.1"/>
    </source>
</evidence>
<dbReference type="AlphaFoldDB" id="A0A8J7HQ40"/>
<evidence type="ECO:0000313" key="3">
    <source>
        <dbReference type="Proteomes" id="UP000632766"/>
    </source>
</evidence>
<keyword evidence="3" id="KW-1185">Reference proteome</keyword>
<feature type="transmembrane region" description="Helical" evidence="1">
    <location>
        <begin position="22"/>
        <end position="45"/>
    </location>
</feature>